<evidence type="ECO:0000313" key="1">
    <source>
        <dbReference type="EMBL" id="JAE22606.1"/>
    </source>
</evidence>
<organism evidence="1">
    <name type="scientific">Arundo donax</name>
    <name type="common">Giant reed</name>
    <name type="synonym">Donax arundinaceus</name>
    <dbReference type="NCBI Taxonomy" id="35708"/>
    <lineage>
        <taxon>Eukaryota</taxon>
        <taxon>Viridiplantae</taxon>
        <taxon>Streptophyta</taxon>
        <taxon>Embryophyta</taxon>
        <taxon>Tracheophyta</taxon>
        <taxon>Spermatophyta</taxon>
        <taxon>Magnoliopsida</taxon>
        <taxon>Liliopsida</taxon>
        <taxon>Poales</taxon>
        <taxon>Poaceae</taxon>
        <taxon>PACMAD clade</taxon>
        <taxon>Arundinoideae</taxon>
        <taxon>Arundineae</taxon>
        <taxon>Arundo</taxon>
    </lineage>
</organism>
<reference evidence="1" key="2">
    <citation type="journal article" date="2015" name="Data Brief">
        <title>Shoot transcriptome of the giant reed, Arundo donax.</title>
        <authorList>
            <person name="Barrero R.A."/>
            <person name="Guerrero F.D."/>
            <person name="Moolhuijzen P."/>
            <person name="Goolsby J.A."/>
            <person name="Tidwell J."/>
            <person name="Bellgard S.E."/>
            <person name="Bellgard M.I."/>
        </authorList>
    </citation>
    <scope>NUCLEOTIDE SEQUENCE</scope>
    <source>
        <tissue evidence="1">Shoot tissue taken approximately 20 cm above the soil surface</tissue>
    </source>
</reference>
<reference evidence="1" key="1">
    <citation type="submission" date="2014-09" db="EMBL/GenBank/DDBJ databases">
        <authorList>
            <person name="Magalhaes I.L.F."/>
            <person name="Oliveira U."/>
            <person name="Santos F.R."/>
            <person name="Vidigal T.H.D.A."/>
            <person name="Brescovit A.D."/>
            <person name="Santos A.J."/>
        </authorList>
    </citation>
    <scope>NUCLEOTIDE SEQUENCE</scope>
    <source>
        <tissue evidence="1">Shoot tissue taken approximately 20 cm above the soil surface</tissue>
    </source>
</reference>
<protein>
    <submittedName>
        <fullName evidence="1">Uncharacterized protein</fullName>
    </submittedName>
</protein>
<name>A0A0A9GJD0_ARUDO</name>
<dbReference type="EMBL" id="GBRH01175290">
    <property type="protein sequence ID" value="JAE22606.1"/>
    <property type="molecule type" value="Transcribed_RNA"/>
</dbReference>
<proteinExistence type="predicted"/>
<sequence length="56" mass="6390">MGRPDPEERAAETVTKCYRGCLGTRWSGRRPLGTRHEHTCRRCKVGELVTVDGWCD</sequence>
<accession>A0A0A9GJD0</accession>
<dbReference type="AlphaFoldDB" id="A0A0A9GJD0"/>